<dbReference type="Proteomes" id="UP001054945">
    <property type="component" value="Unassembled WGS sequence"/>
</dbReference>
<accession>A0AAV4Q5E1</accession>
<sequence length="89" mass="10599">MEHQWNALTPFPPCVNHRLKITATIERFWRGRPVVVVAESEFLQPRNASCRHLKDACSRQNQNKIHSIIQDSRFITIFYWRDLQLLVLL</sequence>
<gene>
    <name evidence="1" type="ORF">CEXT_368781</name>
</gene>
<reference evidence="1 2" key="1">
    <citation type="submission" date="2021-06" db="EMBL/GenBank/DDBJ databases">
        <title>Caerostris extrusa draft genome.</title>
        <authorList>
            <person name="Kono N."/>
            <person name="Arakawa K."/>
        </authorList>
    </citation>
    <scope>NUCLEOTIDE SEQUENCE [LARGE SCALE GENOMIC DNA]</scope>
</reference>
<dbReference type="EMBL" id="BPLR01005740">
    <property type="protein sequence ID" value="GIY04665.1"/>
    <property type="molecule type" value="Genomic_DNA"/>
</dbReference>
<keyword evidence="2" id="KW-1185">Reference proteome</keyword>
<proteinExistence type="predicted"/>
<comment type="caution">
    <text evidence="1">The sequence shown here is derived from an EMBL/GenBank/DDBJ whole genome shotgun (WGS) entry which is preliminary data.</text>
</comment>
<evidence type="ECO:0000313" key="2">
    <source>
        <dbReference type="Proteomes" id="UP001054945"/>
    </source>
</evidence>
<organism evidence="1 2">
    <name type="scientific">Caerostris extrusa</name>
    <name type="common">Bark spider</name>
    <name type="synonym">Caerostris bankana</name>
    <dbReference type="NCBI Taxonomy" id="172846"/>
    <lineage>
        <taxon>Eukaryota</taxon>
        <taxon>Metazoa</taxon>
        <taxon>Ecdysozoa</taxon>
        <taxon>Arthropoda</taxon>
        <taxon>Chelicerata</taxon>
        <taxon>Arachnida</taxon>
        <taxon>Araneae</taxon>
        <taxon>Araneomorphae</taxon>
        <taxon>Entelegynae</taxon>
        <taxon>Araneoidea</taxon>
        <taxon>Araneidae</taxon>
        <taxon>Caerostris</taxon>
    </lineage>
</organism>
<evidence type="ECO:0000313" key="1">
    <source>
        <dbReference type="EMBL" id="GIY04665.1"/>
    </source>
</evidence>
<dbReference type="AlphaFoldDB" id="A0AAV4Q5E1"/>
<protein>
    <submittedName>
        <fullName evidence="1">Uncharacterized protein</fullName>
    </submittedName>
</protein>
<name>A0AAV4Q5E1_CAEEX</name>